<protein>
    <submittedName>
        <fullName evidence="1">MobB mobilization protein</fullName>
    </submittedName>
</protein>
<evidence type="ECO:0000313" key="1">
    <source>
        <dbReference type="EMBL" id="OFC51917.1"/>
    </source>
</evidence>
<comment type="caution">
    <text evidence="1">The sequence shown here is derived from an EMBL/GenBank/DDBJ whole genome shotgun (WGS) entry which is preliminary data.</text>
</comment>
<dbReference type="AlphaFoldDB" id="A0A1E7YT21"/>
<accession>A0A1E7YT21</accession>
<dbReference type="InterPro" id="IPR053842">
    <property type="entry name" value="NikA-like"/>
</dbReference>
<name>A0A1E7YT21_9PROT</name>
<sequence length="106" mass="11739">MPFVQQRDDPLSAVVNVRMTVAEKAELKDAADLAGLSVSEYVRRRALGRAVIAHADAAIIKELRRLGGLVKHLHNESHGAYDRQTAAILTELQRAIQVLSDDRQKD</sequence>
<reference evidence="1 2" key="1">
    <citation type="submission" date="2016-06" db="EMBL/GenBank/DDBJ databases">
        <title>Gene turnover analysis identifies the evolutionary adaptation of the extremophile Acidithiobacillus caldus.</title>
        <authorList>
            <person name="Zhang X."/>
        </authorList>
    </citation>
    <scope>NUCLEOTIDE SEQUENCE [LARGE SCALE GENOMIC DNA]</scope>
    <source>
        <strain evidence="1 2">S1</strain>
    </source>
</reference>
<proteinExistence type="predicted"/>
<dbReference type="EMBL" id="LZYH01000803">
    <property type="protein sequence ID" value="OFC51917.1"/>
    <property type="molecule type" value="Genomic_DNA"/>
</dbReference>
<organism evidence="1 2">
    <name type="scientific">Acidithiobacillus caldus</name>
    <dbReference type="NCBI Taxonomy" id="33059"/>
    <lineage>
        <taxon>Bacteria</taxon>
        <taxon>Pseudomonadati</taxon>
        <taxon>Pseudomonadota</taxon>
        <taxon>Acidithiobacillia</taxon>
        <taxon>Acidithiobacillales</taxon>
        <taxon>Acidithiobacillaceae</taxon>
        <taxon>Acidithiobacillus</taxon>
    </lineage>
</organism>
<dbReference type="Proteomes" id="UP000175707">
    <property type="component" value="Unassembled WGS sequence"/>
</dbReference>
<gene>
    <name evidence="1" type="ORF">BAE30_12425</name>
</gene>
<dbReference type="InterPro" id="IPR047751">
    <property type="entry name" value="MobA-like"/>
</dbReference>
<dbReference type="NCBIfam" id="NF041264">
    <property type="entry name" value="MobA"/>
    <property type="match status" value="1"/>
</dbReference>
<dbReference type="Pfam" id="PF21983">
    <property type="entry name" value="NikA-like"/>
    <property type="match status" value="1"/>
</dbReference>
<evidence type="ECO:0000313" key="2">
    <source>
        <dbReference type="Proteomes" id="UP000175707"/>
    </source>
</evidence>